<accession>A0ABW3SL47</accession>
<evidence type="ECO:0000256" key="4">
    <source>
        <dbReference type="SAM" id="SignalP"/>
    </source>
</evidence>
<dbReference type="EMBL" id="JBHTLD010000014">
    <property type="protein sequence ID" value="MFD1185177.1"/>
    <property type="molecule type" value="Genomic_DNA"/>
</dbReference>
<organism evidence="5 6">
    <name type="scientific">Pontibacter rugosus</name>
    <dbReference type="NCBI Taxonomy" id="1745966"/>
    <lineage>
        <taxon>Bacteria</taxon>
        <taxon>Pseudomonadati</taxon>
        <taxon>Bacteroidota</taxon>
        <taxon>Cytophagia</taxon>
        <taxon>Cytophagales</taxon>
        <taxon>Hymenobacteraceae</taxon>
        <taxon>Pontibacter</taxon>
    </lineage>
</organism>
<keyword evidence="5" id="KW-0456">Lyase</keyword>
<dbReference type="GO" id="GO:0016829">
    <property type="term" value="F:lyase activity"/>
    <property type="evidence" value="ECO:0007669"/>
    <property type="project" value="UniProtKB-KW"/>
</dbReference>
<dbReference type="InterPro" id="IPR012334">
    <property type="entry name" value="Pectin_lyas_fold"/>
</dbReference>
<dbReference type="InterPro" id="IPR052063">
    <property type="entry name" value="Polysaccharide_Lyase_1"/>
</dbReference>
<gene>
    <name evidence="5" type="ORF">ACFQ2O_03085</name>
</gene>
<dbReference type="Gene3D" id="2.160.20.10">
    <property type="entry name" value="Single-stranded right-handed beta-helix, Pectin lyase-like"/>
    <property type="match status" value="1"/>
</dbReference>
<evidence type="ECO:0000256" key="3">
    <source>
        <dbReference type="SAM" id="MobiDB-lite"/>
    </source>
</evidence>
<proteinExistence type="predicted"/>
<sequence>MKKRSILYLTLLLSILTNCTQKATTATAVSATQIEQERAISFPGAEGAGMYTTGGRGGKVYIVSNLNDSGPGSLREAIEQQEPRTIVFAVSGTIDLQSRLSIAAGDVTIAGQSAPGDGICVKGYPVTVAADNVIIRYMRFRMGNEYNQEADALGGRQHKNIMVDHCSVSWSVDECVSFYTNEDFTLQWSIISESLNSSLHAKGSHGYGGIWGGTRASFHHNLFAHHNSRNPRFSGSKYETDVPSRNLDYRNNVIYNWGINSAYGGEEGEHNMVNNYYKAGPATPDKLRSRIVNPSKPYGKFYVQGNYVEGDEKVSQDNWAGGVQCDDPEATRSRIAFDVAPMTTFTAQEAYQQVLASAGASHKRDAVDARVVNEVRTGTATFTGAKSGKPGIIDSQEEVGGWPELKSLPAPADADKDGMPDTWEKKQNLNPNNNSDAAAFTLDKMYTNLEVYLNSLAKQHVPQ</sequence>
<evidence type="ECO:0000313" key="6">
    <source>
        <dbReference type="Proteomes" id="UP001597094"/>
    </source>
</evidence>
<keyword evidence="6" id="KW-1185">Reference proteome</keyword>
<feature type="compositionally biased region" description="Basic and acidic residues" evidence="3">
    <location>
        <begin position="413"/>
        <end position="427"/>
    </location>
</feature>
<keyword evidence="4" id="KW-0732">Signal</keyword>
<dbReference type="SUPFAM" id="SSF51126">
    <property type="entry name" value="Pectin lyase-like"/>
    <property type="match status" value="1"/>
</dbReference>
<feature type="region of interest" description="Disordered" evidence="3">
    <location>
        <begin position="402"/>
        <end position="436"/>
    </location>
</feature>
<protein>
    <submittedName>
        <fullName evidence="5">Polysaccharide lyase family 1 protein</fullName>
    </submittedName>
</protein>
<dbReference type="InterPro" id="IPR011050">
    <property type="entry name" value="Pectin_lyase_fold/virulence"/>
</dbReference>
<evidence type="ECO:0000313" key="5">
    <source>
        <dbReference type="EMBL" id="MFD1185177.1"/>
    </source>
</evidence>
<name>A0ABW3SL47_9BACT</name>
<comment type="caution">
    <text evidence="5">The sequence shown here is derived from an EMBL/GenBank/DDBJ whole genome shotgun (WGS) entry which is preliminary data.</text>
</comment>
<dbReference type="RefSeq" id="WP_377522826.1">
    <property type="nucleotide sequence ID" value="NZ_JBHTLD010000014.1"/>
</dbReference>
<feature type="chain" id="PRO_5045497474" evidence="4">
    <location>
        <begin position="24"/>
        <end position="463"/>
    </location>
</feature>
<dbReference type="PANTHER" id="PTHR42970">
    <property type="entry name" value="PECTATE LYASE C-RELATED"/>
    <property type="match status" value="1"/>
</dbReference>
<evidence type="ECO:0000256" key="2">
    <source>
        <dbReference type="ARBA" id="ARBA00023180"/>
    </source>
</evidence>
<keyword evidence="2" id="KW-0325">Glycoprotein</keyword>
<feature type="signal peptide" evidence="4">
    <location>
        <begin position="1"/>
        <end position="23"/>
    </location>
</feature>
<evidence type="ECO:0000256" key="1">
    <source>
        <dbReference type="ARBA" id="ARBA00022723"/>
    </source>
</evidence>
<keyword evidence="1" id="KW-0479">Metal-binding</keyword>
<reference evidence="6" key="1">
    <citation type="journal article" date="2019" name="Int. J. Syst. Evol. Microbiol.">
        <title>The Global Catalogue of Microorganisms (GCM) 10K type strain sequencing project: providing services to taxonomists for standard genome sequencing and annotation.</title>
        <authorList>
            <consortium name="The Broad Institute Genomics Platform"/>
            <consortium name="The Broad Institute Genome Sequencing Center for Infectious Disease"/>
            <person name="Wu L."/>
            <person name="Ma J."/>
        </authorList>
    </citation>
    <scope>NUCLEOTIDE SEQUENCE [LARGE SCALE GENOMIC DNA]</scope>
    <source>
        <strain evidence="6">JCM 31319</strain>
    </source>
</reference>
<dbReference type="PANTHER" id="PTHR42970:SF1">
    <property type="entry name" value="PECTATE LYASE C-RELATED"/>
    <property type="match status" value="1"/>
</dbReference>
<dbReference type="Proteomes" id="UP001597094">
    <property type="component" value="Unassembled WGS sequence"/>
</dbReference>